<protein>
    <submittedName>
        <fullName evidence="12">Potassium channel subfamily K member 5</fullName>
    </submittedName>
</protein>
<evidence type="ECO:0000259" key="11">
    <source>
        <dbReference type="Pfam" id="PF07885"/>
    </source>
</evidence>
<feature type="transmembrane region" description="Helical" evidence="10">
    <location>
        <begin position="140"/>
        <end position="161"/>
    </location>
</feature>
<comment type="caution">
    <text evidence="12">The sequence shown here is derived from an EMBL/GenBank/DDBJ whole genome shotgun (WGS) entry which is preliminary data.</text>
</comment>
<comment type="subcellular location">
    <subcellularLocation>
        <location evidence="1">Membrane</location>
        <topology evidence="1">Multi-pass membrane protein</topology>
    </subcellularLocation>
</comment>
<keyword evidence="6 10" id="KW-0472">Membrane</keyword>
<dbReference type="SUPFAM" id="SSF81324">
    <property type="entry name" value="Voltage-gated potassium channels"/>
    <property type="match status" value="2"/>
</dbReference>
<keyword evidence="13" id="KW-1185">Reference proteome</keyword>
<dbReference type="PANTHER" id="PTHR11003:SF345">
    <property type="entry name" value="TWIK FAMILY OF POTASSIUM CHANNELS PROTEIN 18"/>
    <property type="match status" value="1"/>
</dbReference>
<feature type="domain" description="Potassium channel" evidence="11">
    <location>
        <begin position="151"/>
        <end position="230"/>
    </location>
</feature>
<dbReference type="GO" id="GO:0030322">
    <property type="term" value="P:stabilization of membrane potential"/>
    <property type="evidence" value="ECO:0007669"/>
    <property type="project" value="TreeGrafter"/>
</dbReference>
<feature type="domain" description="Potassium channel" evidence="11">
    <location>
        <begin position="58"/>
        <end position="116"/>
    </location>
</feature>
<keyword evidence="2 8" id="KW-0813">Transport</keyword>
<keyword evidence="4 10" id="KW-1133">Transmembrane helix</keyword>
<dbReference type="GO" id="GO:0015271">
    <property type="term" value="F:outward rectifier potassium channel activity"/>
    <property type="evidence" value="ECO:0007669"/>
    <property type="project" value="TreeGrafter"/>
</dbReference>
<dbReference type="Proteomes" id="UP000499080">
    <property type="component" value="Unassembled WGS sequence"/>
</dbReference>
<feature type="transmembrane region" description="Helical" evidence="10">
    <location>
        <begin position="173"/>
        <end position="190"/>
    </location>
</feature>
<keyword evidence="3 8" id="KW-0812">Transmembrane</keyword>
<feature type="transmembrane region" description="Helical" evidence="10">
    <location>
        <begin position="88"/>
        <end position="110"/>
    </location>
</feature>
<dbReference type="InterPro" id="IPR013099">
    <property type="entry name" value="K_chnl_dom"/>
</dbReference>
<evidence type="ECO:0000256" key="4">
    <source>
        <dbReference type="ARBA" id="ARBA00022989"/>
    </source>
</evidence>
<evidence type="ECO:0000256" key="2">
    <source>
        <dbReference type="ARBA" id="ARBA00022448"/>
    </source>
</evidence>
<evidence type="ECO:0000313" key="12">
    <source>
        <dbReference type="EMBL" id="GBM22654.1"/>
    </source>
</evidence>
<feature type="transmembrane region" description="Helical" evidence="10">
    <location>
        <begin position="202"/>
        <end position="223"/>
    </location>
</feature>
<organism evidence="12 13">
    <name type="scientific">Araneus ventricosus</name>
    <name type="common">Orbweaver spider</name>
    <name type="synonym">Epeira ventricosa</name>
    <dbReference type="NCBI Taxonomy" id="182803"/>
    <lineage>
        <taxon>Eukaryota</taxon>
        <taxon>Metazoa</taxon>
        <taxon>Ecdysozoa</taxon>
        <taxon>Arthropoda</taxon>
        <taxon>Chelicerata</taxon>
        <taxon>Arachnida</taxon>
        <taxon>Araneae</taxon>
        <taxon>Araneomorphae</taxon>
        <taxon>Entelegynae</taxon>
        <taxon>Araneoidea</taxon>
        <taxon>Araneidae</taxon>
        <taxon>Araneus</taxon>
    </lineage>
</organism>
<evidence type="ECO:0000256" key="8">
    <source>
        <dbReference type="RuleBase" id="RU003857"/>
    </source>
</evidence>
<dbReference type="GO" id="GO:0005886">
    <property type="term" value="C:plasma membrane"/>
    <property type="evidence" value="ECO:0007669"/>
    <property type="project" value="TreeGrafter"/>
</dbReference>
<sequence length="348" mass="40764">MFVEELTKVNVIHSNKTVNFSRVENILLQKNFTKAQISKIIESWEPDKKFDYFNDDVKEQSTAWNFFNSFMFAFYLCTTIGYGDIAPVTAHGQVICIVYGIFGIPVNILFYKILGASYAEAFQETVDFVQGDRKSMMWRVAGVLMFFIPCVFIFILIPSSVFVYTDEWTYLEGVYYSFITLWTVGLGDYVSGQKIETNVYYFVYKVFLLIWMIHGLAFFSMSVDMLAQLCKRFCLFSIKFNWKEKRIQVFRVLIDIEKLDLHFRLLKATGIRRREGVSHFRHQTKSVKDYKQDHLKNLAYLADTLSALIAEELDKKEKKSFVDSNQLETQDSTDEEQIHVPIRHKRGN</sequence>
<dbReference type="OrthoDB" id="297496at2759"/>
<evidence type="ECO:0000256" key="3">
    <source>
        <dbReference type="ARBA" id="ARBA00022692"/>
    </source>
</evidence>
<feature type="transmembrane region" description="Helical" evidence="10">
    <location>
        <begin position="63"/>
        <end position="82"/>
    </location>
</feature>
<feature type="region of interest" description="Disordered" evidence="9">
    <location>
        <begin position="321"/>
        <end position="348"/>
    </location>
</feature>
<keyword evidence="7 8" id="KW-0407">Ion channel</keyword>
<evidence type="ECO:0000256" key="6">
    <source>
        <dbReference type="ARBA" id="ARBA00023136"/>
    </source>
</evidence>
<dbReference type="InterPro" id="IPR003280">
    <property type="entry name" value="2pore_dom_K_chnl"/>
</dbReference>
<name>A0A4Y2E458_ARAVE</name>
<evidence type="ECO:0000256" key="9">
    <source>
        <dbReference type="SAM" id="MobiDB-lite"/>
    </source>
</evidence>
<evidence type="ECO:0000256" key="5">
    <source>
        <dbReference type="ARBA" id="ARBA00023065"/>
    </source>
</evidence>
<gene>
    <name evidence="12" type="primary">KCNK5</name>
    <name evidence="12" type="ORF">AVEN_144439_1</name>
</gene>
<dbReference type="Pfam" id="PF07885">
    <property type="entry name" value="Ion_trans_2"/>
    <property type="match status" value="2"/>
</dbReference>
<evidence type="ECO:0000256" key="7">
    <source>
        <dbReference type="ARBA" id="ARBA00023303"/>
    </source>
</evidence>
<proteinExistence type="inferred from homology"/>
<dbReference type="PRINTS" id="PR01333">
    <property type="entry name" value="2POREKCHANEL"/>
</dbReference>
<keyword evidence="5 8" id="KW-0406">Ion transport</keyword>
<evidence type="ECO:0000313" key="13">
    <source>
        <dbReference type="Proteomes" id="UP000499080"/>
    </source>
</evidence>
<reference evidence="12 13" key="1">
    <citation type="journal article" date="2019" name="Sci. Rep.">
        <title>Orb-weaving spider Araneus ventricosus genome elucidates the spidroin gene catalogue.</title>
        <authorList>
            <person name="Kono N."/>
            <person name="Nakamura H."/>
            <person name="Ohtoshi R."/>
            <person name="Moran D.A.P."/>
            <person name="Shinohara A."/>
            <person name="Yoshida Y."/>
            <person name="Fujiwara M."/>
            <person name="Mori M."/>
            <person name="Tomita M."/>
            <person name="Arakawa K."/>
        </authorList>
    </citation>
    <scope>NUCLEOTIDE SEQUENCE [LARGE SCALE GENOMIC DNA]</scope>
</reference>
<evidence type="ECO:0000256" key="1">
    <source>
        <dbReference type="ARBA" id="ARBA00004141"/>
    </source>
</evidence>
<dbReference type="PANTHER" id="PTHR11003">
    <property type="entry name" value="POTASSIUM CHANNEL, SUBFAMILY K"/>
    <property type="match status" value="1"/>
</dbReference>
<evidence type="ECO:0000256" key="10">
    <source>
        <dbReference type="SAM" id="Phobius"/>
    </source>
</evidence>
<comment type="similarity">
    <text evidence="8">Belongs to the two pore domain potassium channel (TC 1.A.1.8) family.</text>
</comment>
<dbReference type="GO" id="GO:0022841">
    <property type="term" value="F:potassium ion leak channel activity"/>
    <property type="evidence" value="ECO:0007669"/>
    <property type="project" value="TreeGrafter"/>
</dbReference>
<dbReference type="EMBL" id="BGPR01000484">
    <property type="protein sequence ID" value="GBM22654.1"/>
    <property type="molecule type" value="Genomic_DNA"/>
</dbReference>
<accession>A0A4Y2E458</accession>
<dbReference type="Gene3D" id="1.10.287.70">
    <property type="match status" value="1"/>
</dbReference>
<dbReference type="AlphaFoldDB" id="A0A4Y2E458"/>